<keyword evidence="4" id="KW-1185">Reference proteome</keyword>
<feature type="region of interest" description="Disordered" evidence="1">
    <location>
        <begin position="231"/>
        <end position="261"/>
    </location>
</feature>
<feature type="region of interest" description="Disordered" evidence="1">
    <location>
        <begin position="46"/>
        <end position="103"/>
    </location>
</feature>
<accession>A0A067M9F5</accession>
<feature type="region of interest" description="Disordered" evidence="1">
    <location>
        <begin position="1"/>
        <end position="20"/>
    </location>
</feature>
<dbReference type="Proteomes" id="UP000027195">
    <property type="component" value="Unassembled WGS sequence"/>
</dbReference>
<reference evidence="4" key="1">
    <citation type="journal article" date="2014" name="Proc. Natl. Acad. Sci. U.S.A.">
        <title>Extensive sampling of basidiomycete genomes demonstrates inadequacy of the white-rot/brown-rot paradigm for wood decay fungi.</title>
        <authorList>
            <person name="Riley R."/>
            <person name="Salamov A.A."/>
            <person name="Brown D.W."/>
            <person name="Nagy L.G."/>
            <person name="Floudas D."/>
            <person name="Held B.W."/>
            <person name="Levasseur A."/>
            <person name="Lombard V."/>
            <person name="Morin E."/>
            <person name="Otillar R."/>
            <person name="Lindquist E.A."/>
            <person name="Sun H."/>
            <person name="LaButti K.M."/>
            <person name="Schmutz J."/>
            <person name="Jabbour D."/>
            <person name="Luo H."/>
            <person name="Baker S.E."/>
            <person name="Pisabarro A.G."/>
            <person name="Walton J.D."/>
            <person name="Blanchette R.A."/>
            <person name="Henrissat B."/>
            <person name="Martin F."/>
            <person name="Cullen D."/>
            <person name="Hibbett D.S."/>
            <person name="Grigoriev I.V."/>
        </authorList>
    </citation>
    <scope>NUCLEOTIDE SEQUENCE [LARGE SCALE GENOMIC DNA]</scope>
    <source>
        <strain evidence="4">FD-172 SS1</strain>
    </source>
</reference>
<organism evidence="3 4">
    <name type="scientific">Botryobasidium botryosum (strain FD-172 SS1)</name>
    <dbReference type="NCBI Taxonomy" id="930990"/>
    <lineage>
        <taxon>Eukaryota</taxon>
        <taxon>Fungi</taxon>
        <taxon>Dikarya</taxon>
        <taxon>Basidiomycota</taxon>
        <taxon>Agaricomycotina</taxon>
        <taxon>Agaricomycetes</taxon>
        <taxon>Cantharellales</taxon>
        <taxon>Botryobasidiaceae</taxon>
        <taxon>Botryobasidium</taxon>
    </lineage>
</organism>
<protein>
    <recommendedName>
        <fullName evidence="2">TECPR1-like DysF domain-containing protein</fullName>
    </recommendedName>
</protein>
<dbReference type="EMBL" id="KL198090">
    <property type="protein sequence ID" value="KDQ08497.1"/>
    <property type="molecule type" value="Genomic_DNA"/>
</dbReference>
<feature type="compositionally biased region" description="Polar residues" evidence="1">
    <location>
        <begin position="250"/>
        <end position="261"/>
    </location>
</feature>
<sequence>MSSPPSPQRPPLATPPDDTDAILQSLANKSRSRKKRFLKPSFSFSSLRSRRPISHSRASSLSSDDSHEVRVDDGLGHSSTSLLTTPPPETAPPAALQVESDELSATQSTDTYKWAVLYENQRGITLFSVPYYSAASLLPADPAPFTLPGDKSDLDTTTSLRDYPLPDARWRWVSKSWMVDMRGDGEVQHDGFEYNWAFRAKGWRPSVGSFNAGGWVRRRRWIRLMMCPAPTSSSHTSSSRSSSQHSPASLQNESPLSGHTTLSKLSVPHRLDWDIPEEAEASSEHDWAALKDMIRSVGGSDGRKLAAWAVWLGLDEAPHHKDEENEEGPGSGGQKQSGDSDVFVLGRLERDRIIPVLREHTPEILRMFIHPSMREAFLAMLNEANISVTSASDSRSTA</sequence>
<feature type="region of interest" description="Disordered" evidence="1">
    <location>
        <begin position="320"/>
        <end position="340"/>
    </location>
</feature>
<dbReference type="STRING" id="930990.A0A067M9F5"/>
<evidence type="ECO:0000313" key="3">
    <source>
        <dbReference type="EMBL" id="KDQ08497.1"/>
    </source>
</evidence>
<dbReference type="Pfam" id="PF06398">
    <property type="entry name" value="Pex24p"/>
    <property type="match status" value="1"/>
</dbReference>
<evidence type="ECO:0000256" key="1">
    <source>
        <dbReference type="SAM" id="MobiDB-lite"/>
    </source>
</evidence>
<dbReference type="GO" id="GO:0007031">
    <property type="term" value="P:peroxisome organization"/>
    <property type="evidence" value="ECO:0007669"/>
    <property type="project" value="UniProtKB-ARBA"/>
</dbReference>
<feature type="compositionally biased region" description="Basic and acidic residues" evidence="1">
    <location>
        <begin position="64"/>
        <end position="75"/>
    </location>
</feature>
<gene>
    <name evidence="3" type="ORF">BOTBODRAFT_566890</name>
</gene>
<dbReference type="InParanoid" id="A0A067M9F5"/>
<proteinExistence type="predicted"/>
<dbReference type="InterPro" id="IPR010482">
    <property type="entry name" value="TECPR1-like_DysF"/>
</dbReference>
<feature type="compositionally biased region" description="Pro residues" evidence="1">
    <location>
        <begin position="1"/>
        <end position="14"/>
    </location>
</feature>
<evidence type="ECO:0000313" key="4">
    <source>
        <dbReference type="Proteomes" id="UP000027195"/>
    </source>
</evidence>
<evidence type="ECO:0000259" key="2">
    <source>
        <dbReference type="Pfam" id="PF06398"/>
    </source>
</evidence>
<feature type="compositionally biased region" description="Low complexity" evidence="1">
    <location>
        <begin position="231"/>
        <end position="249"/>
    </location>
</feature>
<name>A0A067M9F5_BOTB1</name>
<dbReference type="AlphaFoldDB" id="A0A067M9F5"/>
<dbReference type="OrthoDB" id="72441at2759"/>
<dbReference type="HOGENOM" id="CLU_025584_0_0_1"/>
<dbReference type="GO" id="GO:0005778">
    <property type="term" value="C:peroxisomal membrane"/>
    <property type="evidence" value="ECO:0007669"/>
    <property type="project" value="UniProtKB-ARBA"/>
</dbReference>
<feature type="domain" description="TECPR1-like DysF" evidence="2">
    <location>
        <begin position="98"/>
        <end position="223"/>
    </location>
</feature>